<accession>A0AAE0P4V8</accession>
<feature type="compositionally biased region" description="Polar residues" evidence="1">
    <location>
        <begin position="52"/>
        <end position="62"/>
    </location>
</feature>
<comment type="caution">
    <text evidence="2">The sequence shown here is derived from an EMBL/GenBank/DDBJ whole genome shotgun (WGS) entry which is preliminary data.</text>
</comment>
<reference evidence="2" key="2">
    <citation type="submission" date="2023-06" db="EMBL/GenBank/DDBJ databases">
        <authorList>
            <consortium name="Lawrence Berkeley National Laboratory"/>
            <person name="Haridas S."/>
            <person name="Hensen N."/>
            <person name="Bonometti L."/>
            <person name="Westerberg I."/>
            <person name="Brannstrom I.O."/>
            <person name="Guillou S."/>
            <person name="Cros-Aarteil S."/>
            <person name="Calhoun S."/>
            <person name="Kuo A."/>
            <person name="Mondo S."/>
            <person name="Pangilinan J."/>
            <person name="Riley R."/>
            <person name="LaButti K."/>
            <person name="Andreopoulos B."/>
            <person name="Lipzen A."/>
            <person name="Chen C."/>
            <person name="Yanf M."/>
            <person name="Daum C."/>
            <person name="Ng V."/>
            <person name="Clum A."/>
            <person name="Steindorff A."/>
            <person name="Ohm R."/>
            <person name="Martin F."/>
            <person name="Silar P."/>
            <person name="Natvig D."/>
            <person name="Lalanne C."/>
            <person name="Gautier V."/>
            <person name="Ament-velasquez S.L."/>
            <person name="Kruys A."/>
            <person name="Hutchinson M.I."/>
            <person name="Powell A.J."/>
            <person name="Barry K."/>
            <person name="Miller A.N."/>
            <person name="Grigoriev I.V."/>
            <person name="Debuchy R."/>
            <person name="Gladieux P."/>
            <person name="Thoren M.H."/>
            <person name="Johannesson H."/>
        </authorList>
    </citation>
    <scope>NUCLEOTIDE SEQUENCE</scope>
    <source>
        <strain evidence="2">CBS 232.78</strain>
    </source>
</reference>
<evidence type="ECO:0000313" key="2">
    <source>
        <dbReference type="EMBL" id="KAK3393386.1"/>
    </source>
</evidence>
<evidence type="ECO:0000256" key="1">
    <source>
        <dbReference type="SAM" id="MobiDB-lite"/>
    </source>
</evidence>
<keyword evidence="3" id="KW-1185">Reference proteome</keyword>
<feature type="region of interest" description="Disordered" evidence="1">
    <location>
        <begin position="46"/>
        <end position="69"/>
    </location>
</feature>
<name>A0AAE0P4V8_9PEZI</name>
<reference evidence="2" key="1">
    <citation type="journal article" date="2023" name="Mol. Phylogenet. Evol.">
        <title>Genome-scale phylogeny and comparative genomics of the fungal order Sordariales.</title>
        <authorList>
            <person name="Hensen N."/>
            <person name="Bonometti L."/>
            <person name="Westerberg I."/>
            <person name="Brannstrom I.O."/>
            <person name="Guillou S."/>
            <person name="Cros-Aarteil S."/>
            <person name="Calhoun S."/>
            <person name="Haridas S."/>
            <person name="Kuo A."/>
            <person name="Mondo S."/>
            <person name="Pangilinan J."/>
            <person name="Riley R."/>
            <person name="LaButti K."/>
            <person name="Andreopoulos B."/>
            <person name="Lipzen A."/>
            <person name="Chen C."/>
            <person name="Yan M."/>
            <person name="Daum C."/>
            <person name="Ng V."/>
            <person name="Clum A."/>
            <person name="Steindorff A."/>
            <person name="Ohm R.A."/>
            <person name="Martin F."/>
            <person name="Silar P."/>
            <person name="Natvig D.O."/>
            <person name="Lalanne C."/>
            <person name="Gautier V."/>
            <person name="Ament-Velasquez S.L."/>
            <person name="Kruys A."/>
            <person name="Hutchinson M.I."/>
            <person name="Powell A.J."/>
            <person name="Barry K."/>
            <person name="Miller A.N."/>
            <person name="Grigoriev I.V."/>
            <person name="Debuchy R."/>
            <person name="Gladieux P."/>
            <person name="Hiltunen Thoren M."/>
            <person name="Johannesson H."/>
        </authorList>
    </citation>
    <scope>NUCLEOTIDE SEQUENCE</scope>
    <source>
        <strain evidence="2">CBS 232.78</strain>
    </source>
</reference>
<dbReference type="Proteomes" id="UP001285441">
    <property type="component" value="Unassembled WGS sequence"/>
</dbReference>
<organism evidence="2 3">
    <name type="scientific">Podospora didyma</name>
    <dbReference type="NCBI Taxonomy" id="330526"/>
    <lineage>
        <taxon>Eukaryota</taxon>
        <taxon>Fungi</taxon>
        <taxon>Dikarya</taxon>
        <taxon>Ascomycota</taxon>
        <taxon>Pezizomycotina</taxon>
        <taxon>Sordariomycetes</taxon>
        <taxon>Sordariomycetidae</taxon>
        <taxon>Sordariales</taxon>
        <taxon>Podosporaceae</taxon>
        <taxon>Podospora</taxon>
    </lineage>
</organism>
<evidence type="ECO:0000313" key="3">
    <source>
        <dbReference type="Proteomes" id="UP001285441"/>
    </source>
</evidence>
<protein>
    <submittedName>
        <fullName evidence="2">Uncharacterized protein</fullName>
    </submittedName>
</protein>
<gene>
    <name evidence="2" type="ORF">B0H63DRAFT_16849</name>
</gene>
<dbReference type="AlphaFoldDB" id="A0AAE0P4V8"/>
<dbReference type="EMBL" id="JAULSW010000001">
    <property type="protein sequence ID" value="KAK3393386.1"/>
    <property type="molecule type" value="Genomic_DNA"/>
</dbReference>
<sequence>MPQPRGVAPIFGDQPFDYRNSPRDDVITTLVTLGEGYHSFHHESVGKKSCDGATNRQPQGPNTRWGLGG</sequence>
<proteinExistence type="predicted"/>